<sequence>MSGRASPSPGRRPHLNERASSSASLSKGSPSTGNLSKSHSKGSSTKLHKAHAVGHGRHPYGRVPSHGKGLHKLSKLGPGDAGEVAGHTRHHTRSASHTPTASPTSQNFKRNVSNVSLPRVGSKVSMKKNKSEISLSRNVSSTKLGNQSKGEKAQTKNSLRKKGDDDVPVKGQANFEIGDEEQENDDWTEESNSQSPQTTRRSSVGRKTPQLEDPPSPDEPAEPSPANLPQSPPQSPPNNTSAFVDREKGQDHHQDKSPYSHPPNADDVTHRLLNRSTHNAAPKTSNVSATVTPNGSSGSPAFVHSQDSTFGNKDSMPPDGISRFLGGTGSNSGSATPGSVSHLQQNLAHLNHNTQHDRPSSPSDSPSAIKQKTRKVKSAANLSHPVLGNGESSSASPLLPKHPNTKNPVKHPQEPSVSPFESARGADPTRGISLTQLKLDLQRMSTQRDPPSDQHPLLQQGSGFGIQNLTAGSKEMEARQARQWTQARVECASARRFYPDLLAGSLKRQRVQSKLDGRRLDEQKKLDGKKVPEGHRGKSVKTPTGSSGDTAQGRGRVRFEVGKGSPESVEEREEDGIMDEGVEGLLRRMWVQGDTSGGEE</sequence>
<accession>A0A8H3G0U7</accession>
<feature type="compositionally biased region" description="Polar residues" evidence="1">
    <location>
        <begin position="541"/>
        <end position="550"/>
    </location>
</feature>
<feature type="compositionally biased region" description="Polar residues" evidence="1">
    <location>
        <begin position="274"/>
        <end position="312"/>
    </location>
</feature>
<feature type="compositionally biased region" description="Basic residues" evidence="1">
    <location>
        <begin position="46"/>
        <end position="60"/>
    </location>
</feature>
<feature type="compositionally biased region" description="Polar residues" evidence="1">
    <location>
        <begin position="132"/>
        <end position="148"/>
    </location>
</feature>
<keyword evidence="3" id="KW-1185">Reference proteome</keyword>
<dbReference type="PANTHER" id="PTHR22794">
    <property type="entry name" value="THAP DOMAIN PROTEIN 11"/>
    <property type="match status" value="1"/>
</dbReference>
<dbReference type="EMBL" id="CAJPDT010000077">
    <property type="protein sequence ID" value="CAF9934527.1"/>
    <property type="molecule type" value="Genomic_DNA"/>
</dbReference>
<proteinExistence type="predicted"/>
<evidence type="ECO:0000256" key="1">
    <source>
        <dbReference type="SAM" id="MobiDB-lite"/>
    </source>
</evidence>
<feature type="region of interest" description="Disordered" evidence="1">
    <location>
        <begin position="1"/>
        <end position="479"/>
    </location>
</feature>
<feature type="compositionally biased region" description="Polar residues" evidence="1">
    <location>
        <begin position="106"/>
        <end position="116"/>
    </location>
</feature>
<feature type="compositionally biased region" description="Low complexity" evidence="1">
    <location>
        <begin position="20"/>
        <end position="31"/>
    </location>
</feature>
<dbReference type="GO" id="GO:0031931">
    <property type="term" value="C:TORC1 complex"/>
    <property type="evidence" value="ECO:0007669"/>
    <property type="project" value="TreeGrafter"/>
</dbReference>
<gene>
    <name evidence="2" type="ORF">IMSHALPRED_009741</name>
</gene>
<feature type="compositionally biased region" description="Basic and acidic residues" evidence="1">
    <location>
        <begin position="513"/>
        <end position="536"/>
    </location>
</feature>
<dbReference type="GO" id="GO:0000329">
    <property type="term" value="C:fungal-type vacuole membrane"/>
    <property type="evidence" value="ECO:0007669"/>
    <property type="project" value="TreeGrafter"/>
</dbReference>
<protein>
    <submittedName>
        <fullName evidence="2">Uncharacterized protein</fullName>
    </submittedName>
</protein>
<name>A0A8H3G0U7_9LECA</name>
<reference evidence="2" key="1">
    <citation type="submission" date="2021-03" db="EMBL/GenBank/DDBJ databases">
        <authorList>
            <person name="Tagirdzhanova G."/>
        </authorList>
    </citation>
    <scope>NUCLEOTIDE SEQUENCE</scope>
</reference>
<feature type="region of interest" description="Disordered" evidence="1">
    <location>
        <begin position="509"/>
        <end position="581"/>
    </location>
</feature>
<dbReference type="OrthoDB" id="5430106at2759"/>
<feature type="compositionally biased region" description="Polar residues" evidence="1">
    <location>
        <begin position="331"/>
        <end position="353"/>
    </location>
</feature>
<feature type="compositionally biased region" description="Basic and acidic residues" evidence="1">
    <location>
        <begin position="244"/>
        <end position="258"/>
    </location>
</feature>
<feature type="compositionally biased region" description="Acidic residues" evidence="1">
    <location>
        <begin position="568"/>
        <end position="581"/>
    </location>
</feature>
<comment type="caution">
    <text evidence="2">The sequence shown here is derived from an EMBL/GenBank/DDBJ whole genome shotgun (WGS) entry which is preliminary data.</text>
</comment>
<feature type="compositionally biased region" description="Polar residues" evidence="1">
    <location>
        <begin position="32"/>
        <end position="45"/>
    </location>
</feature>
<dbReference type="AlphaFoldDB" id="A0A8H3G0U7"/>
<organism evidence="2 3">
    <name type="scientific">Imshaugia aleurites</name>
    <dbReference type="NCBI Taxonomy" id="172621"/>
    <lineage>
        <taxon>Eukaryota</taxon>
        <taxon>Fungi</taxon>
        <taxon>Dikarya</taxon>
        <taxon>Ascomycota</taxon>
        <taxon>Pezizomycotina</taxon>
        <taxon>Lecanoromycetes</taxon>
        <taxon>OSLEUM clade</taxon>
        <taxon>Lecanoromycetidae</taxon>
        <taxon>Lecanorales</taxon>
        <taxon>Lecanorineae</taxon>
        <taxon>Parmeliaceae</taxon>
        <taxon>Imshaugia</taxon>
    </lineage>
</organism>
<feature type="compositionally biased region" description="Low complexity" evidence="1">
    <location>
        <begin position="95"/>
        <end position="105"/>
    </location>
</feature>
<dbReference type="PANTHER" id="PTHR22794:SF2">
    <property type="entry name" value="THAP DOMAIN-CONTAINING PROTEIN 11"/>
    <property type="match status" value="1"/>
</dbReference>
<feature type="compositionally biased region" description="Polar residues" evidence="1">
    <location>
        <begin position="190"/>
        <end position="202"/>
    </location>
</feature>
<evidence type="ECO:0000313" key="2">
    <source>
        <dbReference type="EMBL" id="CAF9934527.1"/>
    </source>
</evidence>
<evidence type="ECO:0000313" key="3">
    <source>
        <dbReference type="Proteomes" id="UP000664534"/>
    </source>
</evidence>
<feature type="compositionally biased region" description="Polar residues" evidence="1">
    <location>
        <begin position="457"/>
        <end position="471"/>
    </location>
</feature>
<dbReference type="Proteomes" id="UP000664534">
    <property type="component" value="Unassembled WGS sequence"/>
</dbReference>
<feature type="compositionally biased region" description="Acidic residues" evidence="1">
    <location>
        <begin position="177"/>
        <end position="189"/>
    </location>
</feature>